<dbReference type="Proteomes" id="UP000799424">
    <property type="component" value="Unassembled WGS sequence"/>
</dbReference>
<evidence type="ECO:0000256" key="1">
    <source>
        <dbReference type="SAM" id="MobiDB-lite"/>
    </source>
</evidence>
<dbReference type="PANTHER" id="PTHR33112:SF10">
    <property type="entry name" value="TOL"/>
    <property type="match status" value="1"/>
</dbReference>
<proteinExistence type="predicted"/>
<dbReference type="InterPro" id="IPR010730">
    <property type="entry name" value="HET"/>
</dbReference>
<evidence type="ECO:0000313" key="4">
    <source>
        <dbReference type="Proteomes" id="UP000799424"/>
    </source>
</evidence>
<gene>
    <name evidence="3" type="ORF">CC86DRAFT_288092</name>
</gene>
<organism evidence="3 4">
    <name type="scientific">Ophiobolus disseminans</name>
    <dbReference type="NCBI Taxonomy" id="1469910"/>
    <lineage>
        <taxon>Eukaryota</taxon>
        <taxon>Fungi</taxon>
        <taxon>Dikarya</taxon>
        <taxon>Ascomycota</taxon>
        <taxon>Pezizomycotina</taxon>
        <taxon>Dothideomycetes</taxon>
        <taxon>Pleosporomycetidae</taxon>
        <taxon>Pleosporales</taxon>
        <taxon>Pleosporineae</taxon>
        <taxon>Phaeosphaeriaceae</taxon>
        <taxon>Ophiobolus</taxon>
    </lineage>
</organism>
<feature type="non-terminal residue" evidence="3">
    <location>
        <position position="1"/>
    </location>
</feature>
<feature type="region of interest" description="Disordered" evidence="1">
    <location>
        <begin position="258"/>
        <end position="279"/>
    </location>
</feature>
<dbReference type="Pfam" id="PF06985">
    <property type="entry name" value="HET"/>
    <property type="match status" value="1"/>
</dbReference>
<protein>
    <submittedName>
        <fullName evidence="3">HET-domain-containing protein</fullName>
    </submittedName>
</protein>
<name>A0A6A7A7Y6_9PLEO</name>
<reference evidence="3" key="1">
    <citation type="journal article" date="2020" name="Stud. Mycol.">
        <title>101 Dothideomycetes genomes: a test case for predicting lifestyles and emergence of pathogens.</title>
        <authorList>
            <person name="Haridas S."/>
            <person name="Albert R."/>
            <person name="Binder M."/>
            <person name="Bloem J."/>
            <person name="Labutti K."/>
            <person name="Salamov A."/>
            <person name="Andreopoulos B."/>
            <person name="Baker S."/>
            <person name="Barry K."/>
            <person name="Bills G."/>
            <person name="Bluhm B."/>
            <person name="Cannon C."/>
            <person name="Castanera R."/>
            <person name="Culley D."/>
            <person name="Daum C."/>
            <person name="Ezra D."/>
            <person name="Gonzalez J."/>
            <person name="Henrissat B."/>
            <person name="Kuo A."/>
            <person name="Liang C."/>
            <person name="Lipzen A."/>
            <person name="Lutzoni F."/>
            <person name="Magnuson J."/>
            <person name="Mondo S."/>
            <person name="Nolan M."/>
            <person name="Ohm R."/>
            <person name="Pangilinan J."/>
            <person name="Park H.-J."/>
            <person name="Ramirez L."/>
            <person name="Alfaro M."/>
            <person name="Sun H."/>
            <person name="Tritt A."/>
            <person name="Yoshinaga Y."/>
            <person name="Zwiers L.-H."/>
            <person name="Turgeon B."/>
            <person name="Goodwin S."/>
            <person name="Spatafora J."/>
            <person name="Crous P."/>
            <person name="Grigoriev I."/>
        </authorList>
    </citation>
    <scope>NUCLEOTIDE SEQUENCE</scope>
    <source>
        <strain evidence="3">CBS 113818</strain>
    </source>
</reference>
<accession>A0A6A7A7Y6</accession>
<dbReference type="PANTHER" id="PTHR33112">
    <property type="entry name" value="DOMAIN PROTEIN, PUTATIVE-RELATED"/>
    <property type="match status" value="1"/>
</dbReference>
<evidence type="ECO:0000313" key="3">
    <source>
        <dbReference type="EMBL" id="KAF2828715.1"/>
    </source>
</evidence>
<dbReference type="EMBL" id="MU006222">
    <property type="protein sequence ID" value="KAF2828715.1"/>
    <property type="molecule type" value="Genomic_DNA"/>
</dbReference>
<evidence type="ECO:0000259" key="2">
    <source>
        <dbReference type="Pfam" id="PF06985"/>
    </source>
</evidence>
<dbReference type="AlphaFoldDB" id="A0A6A7A7Y6"/>
<keyword evidence="4" id="KW-1185">Reference proteome</keyword>
<dbReference type="OrthoDB" id="2958217at2759"/>
<sequence>RCRQTHPSCQKGTSDSVFTPTRLVGITGSQSELIVLRDKPVGPYAVLSHCWGSVQPFTLNRGTLSELRNGVAVTRLSKTFQDAITVITKFGIQLIWIDSLCICQDDENDWAVEASRMRDVYRNSAICIAATAAKDGNMGLFFERDTRGFTSIKMDLSWPNALQTLKDDPEVAPMGNYWVGGQETSGHAEIDNSPLNKRSWVAQERFLAPRIMHFTRESLYYECQELLTHESSPDGLLERPSTSQLKGLVCRYQNILSNSSSSSQKDSNPALFLPQIRRA</sequence>
<feature type="domain" description="Heterokaryon incompatibility" evidence="2">
    <location>
        <begin position="44"/>
        <end position="204"/>
    </location>
</feature>